<evidence type="ECO:0000256" key="1">
    <source>
        <dbReference type="SAM" id="MobiDB-lite"/>
    </source>
</evidence>
<feature type="compositionally biased region" description="Low complexity" evidence="1">
    <location>
        <begin position="37"/>
        <end position="48"/>
    </location>
</feature>
<dbReference type="InterPro" id="IPR001623">
    <property type="entry name" value="DnaJ_domain"/>
</dbReference>
<dbReference type="CDD" id="cd06257">
    <property type="entry name" value="DnaJ"/>
    <property type="match status" value="1"/>
</dbReference>
<evidence type="ECO:0008006" key="4">
    <source>
        <dbReference type="Google" id="ProtNLM"/>
    </source>
</evidence>
<gene>
    <name evidence="2" type="ORF">TPA0598_02_05210</name>
</gene>
<accession>A0A0P4R3L5</accession>
<evidence type="ECO:0000313" key="3">
    <source>
        <dbReference type="Proteomes" id="UP000048965"/>
    </source>
</evidence>
<dbReference type="InterPro" id="IPR036869">
    <property type="entry name" value="J_dom_sf"/>
</dbReference>
<feature type="compositionally biased region" description="Low complexity" evidence="1">
    <location>
        <begin position="117"/>
        <end position="139"/>
    </location>
</feature>
<keyword evidence="3" id="KW-1185">Reference proteome</keyword>
<dbReference type="AlphaFoldDB" id="A0A0P4R3L5"/>
<reference evidence="3" key="1">
    <citation type="submission" date="2014-09" db="EMBL/GenBank/DDBJ databases">
        <title>Whole genome shotgun sequence of Streptomyces sp. NBRC 110027.</title>
        <authorList>
            <person name="Komaki H."/>
            <person name="Ichikawa N."/>
            <person name="Katano-Makiyama Y."/>
            <person name="Hosoyama A."/>
            <person name="Hashimoto M."/>
            <person name="Uohara A."/>
            <person name="Kitahashi Y."/>
            <person name="Ohji S."/>
            <person name="Kimura A."/>
            <person name="Yamazoe A."/>
            <person name="Igarashi Y."/>
            <person name="Fujita N."/>
        </authorList>
    </citation>
    <scope>NUCLEOTIDE SEQUENCE [LARGE SCALE GENOMIC DNA]</scope>
    <source>
        <strain evidence="3">NBRC 110027</strain>
    </source>
</reference>
<feature type="region of interest" description="Disordered" evidence="1">
    <location>
        <begin position="1"/>
        <end position="139"/>
    </location>
</feature>
<feature type="compositionally biased region" description="Polar residues" evidence="1">
    <location>
        <begin position="16"/>
        <end position="26"/>
    </location>
</feature>
<proteinExistence type="predicted"/>
<comment type="caution">
    <text evidence="2">The sequence shown here is derived from an EMBL/GenBank/DDBJ whole genome shotgun (WGS) entry which is preliminary data.</text>
</comment>
<protein>
    <recommendedName>
        <fullName evidence="4">J domain-containing protein</fullName>
    </recommendedName>
</protein>
<organism evidence="2 3">
    <name type="scientific">Streptomyces lydicamycinicus</name>
    <dbReference type="NCBI Taxonomy" id="1546107"/>
    <lineage>
        <taxon>Bacteria</taxon>
        <taxon>Bacillati</taxon>
        <taxon>Actinomycetota</taxon>
        <taxon>Actinomycetes</taxon>
        <taxon>Kitasatosporales</taxon>
        <taxon>Streptomycetaceae</taxon>
        <taxon>Streptomyces</taxon>
    </lineage>
</organism>
<evidence type="ECO:0000313" key="2">
    <source>
        <dbReference type="EMBL" id="GAO07282.1"/>
    </source>
</evidence>
<sequence>MAVEGRAPVGPYAGRVTNSHAENAQDGQHRPDVPGTPDAQADPQAPDARGSGQGAQLGHVGGPEDQVAGSEGLDVGLGAQTDSPVGQAAEGAGPGLGQATQGHEPGVGQAGAGAGSGVDQAGPAAAETGGGADEQAAAAQDEATRRLAKAVLAAEQALIEFEIAVETFRVEVDNFSRLHHQRLGPMYARLDELDAQIAEAVAARTGDPEDLRKAREARASVLPMPEVEELFHGWMGSDGLFPEAQAMLTEQSVRPPQKVRPSEEARKVYRDLVRKAHPDLARDDAERARRDAFIARVNAAYAQGDEAVLRELAREWEAGPAPAEERLSESEELYARLEWLAERKELLAAMAAELEESAIGAMIKMAPEDPDALLDEIAEKLLADVAERETYLAQLVR</sequence>
<feature type="compositionally biased region" description="Gly residues" evidence="1">
    <location>
        <begin position="51"/>
        <end position="61"/>
    </location>
</feature>
<dbReference type="SUPFAM" id="SSF46565">
    <property type="entry name" value="Chaperone J-domain"/>
    <property type="match status" value="1"/>
</dbReference>
<dbReference type="Proteomes" id="UP000048965">
    <property type="component" value="Unassembled WGS sequence"/>
</dbReference>
<reference evidence="2 3" key="2">
    <citation type="journal article" date="2015" name="Stand. Genomic Sci.">
        <title>Draft genome sequence of marine-derived Streptomyces sp. TP-A0598, a producer of anti-MRSA antibiotic lydicamycins.</title>
        <authorList>
            <person name="Komaki H."/>
            <person name="Ichikawa N."/>
            <person name="Hosoyama A."/>
            <person name="Fujita N."/>
            <person name="Igarashi Y."/>
        </authorList>
    </citation>
    <scope>NUCLEOTIDE SEQUENCE [LARGE SCALE GENOMIC DNA]</scope>
    <source>
        <strain evidence="2 3">NBRC 110027</strain>
    </source>
</reference>
<name>A0A0P4R3L5_9ACTN</name>
<dbReference type="EMBL" id="BBNO01000002">
    <property type="protein sequence ID" value="GAO07282.1"/>
    <property type="molecule type" value="Genomic_DNA"/>
</dbReference>